<dbReference type="Proteomes" id="UP001239111">
    <property type="component" value="Chromosome 1"/>
</dbReference>
<keyword evidence="2" id="KW-1185">Reference proteome</keyword>
<evidence type="ECO:0000313" key="2">
    <source>
        <dbReference type="Proteomes" id="UP001239111"/>
    </source>
</evidence>
<comment type="caution">
    <text evidence="1">The sequence shown here is derived from an EMBL/GenBank/DDBJ whole genome shotgun (WGS) entry which is preliminary data.</text>
</comment>
<organism evidence="1 2">
    <name type="scientific">Eretmocerus hayati</name>
    <dbReference type="NCBI Taxonomy" id="131215"/>
    <lineage>
        <taxon>Eukaryota</taxon>
        <taxon>Metazoa</taxon>
        <taxon>Ecdysozoa</taxon>
        <taxon>Arthropoda</taxon>
        <taxon>Hexapoda</taxon>
        <taxon>Insecta</taxon>
        <taxon>Pterygota</taxon>
        <taxon>Neoptera</taxon>
        <taxon>Endopterygota</taxon>
        <taxon>Hymenoptera</taxon>
        <taxon>Apocrita</taxon>
        <taxon>Proctotrupomorpha</taxon>
        <taxon>Chalcidoidea</taxon>
        <taxon>Aphelinidae</taxon>
        <taxon>Aphelininae</taxon>
        <taxon>Eretmocerus</taxon>
    </lineage>
</organism>
<reference evidence="1" key="1">
    <citation type="submission" date="2023-04" db="EMBL/GenBank/DDBJ databases">
        <title>A chromosome-level genome assembly of the parasitoid wasp Eretmocerus hayati.</title>
        <authorList>
            <person name="Zhong Y."/>
            <person name="Liu S."/>
            <person name="Liu Y."/>
        </authorList>
    </citation>
    <scope>NUCLEOTIDE SEQUENCE</scope>
    <source>
        <strain evidence="1">ZJU_SS_LIU_2023</strain>
    </source>
</reference>
<accession>A0ACC2PS03</accession>
<protein>
    <submittedName>
        <fullName evidence="1">Uncharacterized protein</fullName>
    </submittedName>
</protein>
<sequence length="342" mass="40116">MIHLFEDEVNEEFREFKRDPTFVQDKKRTVKLQRRIARLCRIIRSALVARALNKDSTDTIPALETKLHSATRIAAIVRRRKAKNRKSRVIFVEAESAFKKRYRTIVVGSVNHLEPKPFLVDAKPFIGKDIEQESKDDSSTLVGATGKSHYATIRDISRLISRQISARKGKTFMCDMCQHCFNSQEKMERHTRDCAALNERPIVLPDEDENISKFTEFHRKEPQPCIIYANVGCSLRPCNADDSTSDSESKEEEQEGFEDLECKKVKDYDERYDLEEFRRKKKTNLERAAFQEHVPYALGYYYSHRYDESKSHYKNHRGHYCVRDFAHDLYRIAQEVQYESGK</sequence>
<gene>
    <name evidence="1" type="ORF">QAD02_020930</name>
</gene>
<proteinExistence type="predicted"/>
<evidence type="ECO:0000313" key="1">
    <source>
        <dbReference type="EMBL" id="KAJ8685137.1"/>
    </source>
</evidence>
<name>A0ACC2PS03_9HYME</name>
<dbReference type="EMBL" id="CM056741">
    <property type="protein sequence ID" value="KAJ8685137.1"/>
    <property type="molecule type" value="Genomic_DNA"/>
</dbReference>